<feature type="compositionally biased region" description="Basic residues" evidence="1">
    <location>
        <begin position="194"/>
        <end position="213"/>
    </location>
</feature>
<accession>A0A6J4RHT7</accession>
<dbReference type="EMBL" id="CADCVJ010000116">
    <property type="protein sequence ID" value="CAA9473890.1"/>
    <property type="molecule type" value="Genomic_DNA"/>
</dbReference>
<evidence type="ECO:0000313" key="2">
    <source>
        <dbReference type="EMBL" id="CAA9473890.1"/>
    </source>
</evidence>
<feature type="compositionally biased region" description="Basic and acidic residues" evidence="1">
    <location>
        <begin position="68"/>
        <end position="86"/>
    </location>
</feature>
<feature type="compositionally biased region" description="Basic residues" evidence="1">
    <location>
        <begin position="1"/>
        <end position="28"/>
    </location>
</feature>
<proteinExistence type="predicted"/>
<feature type="non-terminal residue" evidence="2">
    <location>
        <position position="330"/>
    </location>
</feature>
<sequence>GRRAPPAPRPRRPRRRLTRRRRRRRRLQRTLPVRRREGLHRLRGGDRTDAAAARRHRSGAVRAPAQRGRPDARRPAGDHRPREPLAREGGGPARVGRLPGARGQRRPRLPRSGLAVVGAEPAHPHADALARARARARRDELRGPRQPPLPRAPVPADLQQRVQPVAGGRHDRQARRGGDDAHPGVLDGQPSPRPRIRRRRARGDRGRALRRGAHQPLLPRAHAGRGRRLPGGAGVARPGRRRGPHQPVGRRARQGLRASRGRHRADGAPDRPRRPARGGRQRRAAGQRAGRSRRAHPRLGRRQEGPDRRRPRRPAAAGRRRAHAAGGLGV</sequence>
<organism evidence="2">
    <name type="scientific">uncultured Solirubrobacteraceae bacterium</name>
    <dbReference type="NCBI Taxonomy" id="1162706"/>
    <lineage>
        <taxon>Bacteria</taxon>
        <taxon>Bacillati</taxon>
        <taxon>Actinomycetota</taxon>
        <taxon>Thermoleophilia</taxon>
        <taxon>Solirubrobacterales</taxon>
        <taxon>Solirubrobacteraceae</taxon>
        <taxon>environmental samples</taxon>
    </lineage>
</organism>
<feature type="compositionally biased region" description="Basic and acidic residues" evidence="1">
    <location>
        <begin position="168"/>
        <end position="182"/>
    </location>
</feature>
<name>A0A6J4RHT7_9ACTN</name>
<feature type="compositionally biased region" description="Basic residues" evidence="1">
    <location>
        <begin position="238"/>
        <end position="263"/>
    </location>
</feature>
<gene>
    <name evidence="2" type="ORF">AVDCRST_MAG38-1516</name>
</gene>
<feature type="compositionally biased region" description="Basic and acidic residues" evidence="1">
    <location>
        <begin position="264"/>
        <end position="273"/>
    </location>
</feature>
<protein>
    <submittedName>
        <fullName evidence="2">Ferric iron ABC transporter, iron-binding protein</fullName>
    </submittedName>
</protein>
<feature type="compositionally biased region" description="Basic residues" evidence="1">
    <location>
        <begin position="274"/>
        <end position="300"/>
    </location>
</feature>
<feature type="non-terminal residue" evidence="2">
    <location>
        <position position="1"/>
    </location>
</feature>
<feature type="region of interest" description="Disordered" evidence="1">
    <location>
        <begin position="1"/>
        <end position="330"/>
    </location>
</feature>
<reference evidence="2" key="1">
    <citation type="submission" date="2020-02" db="EMBL/GenBank/DDBJ databases">
        <authorList>
            <person name="Meier V. D."/>
        </authorList>
    </citation>
    <scope>NUCLEOTIDE SEQUENCE</scope>
    <source>
        <strain evidence="2">AVDCRST_MAG38</strain>
    </source>
</reference>
<feature type="compositionally biased region" description="Basic and acidic residues" evidence="1">
    <location>
        <begin position="34"/>
        <end position="49"/>
    </location>
</feature>
<feature type="compositionally biased region" description="Basic residues" evidence="1">
    <location>
        <begin position="309"/>
        <end position="323"/>
    </location>
</feature>
<evidence type="ECO:0000256" key="1">
    <source>
        <dbReference type="SAM" id="MobiDB-lite"/>
    </source>
</evidence>
<dbReference type="AlphaFoldDB" id="A0A6J4RHT7"/>